<dbReference type="InterPro" id="IPR024884">
    <property type="entry name" value="NAPE-PLD"/>
</dbReference>
<dbReference type="Gene3D" id="3.60.15.10">
    <property type="entry name" value="Ribonuclease Z/Hydroxyacylglutathione hydrolase-like"/>
    <property type="match status" value="1"/>
</dbReference>
<proteinExistence type="predicted"/>
<dbReference type="GO" id="GO:0070290">
    <property type="term" value="F:N-acylphosphatidylethanolamine-specific phospholipase D activity"/>
    <property type="evidence" value="ECO:0007669"/>
    <property type="project" value="InterPro"/>
</dbReference>
<dbReference type="EMBL" id="FJOG01000030">
    <property type="protein sequence ID" value="CZR65344.1"/>
    <property type="molecule type" value="Genomic_DNA"/>
</dbReference>
<evidence type="ECO:0000259" key="2">
    <source>
        <dbReference type="Pfam" id="PF12706"/>
    </source>
</evidence>
<dbReference type="InterPro" id="IPR036866">
    <property type="entry name" value="RibonucZ/Hydroxyglut_hydro"/>
</dbReference>
<feature type="binding site" evidence="1">
    <location>
        <position position="347"/>
    </location>
    <ligand>
        <name>an N-acyl-1,2-diacyl-sn-glycero-3-phosphoethanolamine</name>
        <dbReference type="ChEBI" id="CHEBI:62537"/>
    </ligand>
</feature>
<dbReference type="InterPro" id="IPR001279">
    <property type="entry name" value="Metallo-B-lactamas"/>
</dbReference>
<dbReference type="PANTHER" id="PTHR15032">
    <property type="entry name" value="N-ACYL-PHOSPHATIDYLETHANOLAMINE-HYDROLYZING PHOSPHOLIPASE D"/>
    <property type="match status" value="1"/>
</dbReference>
<dbReference type="AlphaFoldDB" id="A0A1L7XK13"/>
<organism evidence="3 4">
    <name type="scientific">Phialocephala subalpina</name>
    <dbReference type="NCBI Taxonomy" id="576137"/>
    <lineage>
        <taxon>Eukaryota</taxon>
        <taxon>Fungi</taxon>
        <taxon>Dikarya</taxon>
        <taxon>Ascomycota</taxon>
        <taxon>Pezizomycotina</taxon>
        <taxon>Leotiomycetes</taxon>
        <taxon>Helotiales</taxon>
        <taxon>Mollisiaceae</taxon>
        <taxon>Phialocephala</taxon>
        <taxon>Phialocephala fortinii species complex</taxon>
    </lineage>
</organism>
<feature type="binding site" evidence="1">
    <location>
        <position position="164"/>
    </location>
    <ligand>
        <name>an N-acyl-1,2-diacyl-sn-glycero-3-phosphoethanolamine</name>
        <dbReference type="ChEBI" id="CHEBI:62537"/>
    </ligand>
</feature>
<protein>
    <recommendedName>
        <fullName evidence="2">Metallo-beta-lactamase domain-containing protein</fullName>
    </recommendedName>
</protein>
<dbReference type="PANTHER" id="PTHR15032:SF27">
    <property type="entry name" value="N-ACYL-PHOSPHATIDYLETHANOLAMINE-HYDROLYZING PHOSPHOLIPASE D"/>
    <property type="match status" value="1"/>
</dbReference>
<dbReference type="PIRSF" id="PIRSF038896">
    <property type="entry name" value="NAPE-PLD"/>
    <property type="match status" value="1"/>
</dbReference>
<sequence>MASSWCPWFSSPQLNNRPSHHANDSTTAFKNPWPSAKAPTLAELLQAKFPLGCYKDLAKKHPGTKDVSVVVPDWGASDLEKSGLERERSIVGTTLGHAGVITEFPLERTGNWEGEKSFWVVYDPIFSLRAGPTRYTGPKRLRPPPCQVTDLPGCDAVMISHNHYDHLDLSTIEAIFKKFPKARYFIPLGNKGWICSLGIPQDRVHELDWWQNREYSVRNFRYTIPQDASEDTLLRFTCVPAQHNSGRGAFDQGTTLWCGWVIEQLLVSKYEAETSHTRRKGAIYHAGDTGYRRTSKSTAVCPIFKEIGQKFGPFDLSFVPIWRGGSLGFISYLGLRLSHNSIPSALHSTPTDAINIHNDVLSKNTVAVHFGTFVGSENESLEAIIELTKKRKGQDVLGLDEPAVEGRSRAGILNIGESIAVEINIHEVVQN</sequence>
<name>A0A1L7XK13_9HELO</name>
<dbReference type="Pfam" id="PF12706">
    <property type="entry name" value="Lactamase_B_2"/>
    <property type="match status" value="1"/>
</dbReference>
<reference evidence="3 4" key="1">
    <citation type="submission" date="2016-03" db="EMBL/GenBank/DDBJ databases">
        <authorList>
            <person name="Ploux O."/>
        </authorList>
    </citation>
    <scope>NUCLEOTIDE SEQUENCE [LARGE SCALE GENOMIC DNA]</scope>
    <source>
        <strain evidence="3 4">UAMH 11012</strain>
    </source>
</reference>
<dbReference type="OrthoDB" id="332863at2759"/>
<evidence type="ECO:0000313" key="3">
    <source>
        <dbReference type="EMBL" id="CZR65344.1"/>
    </source>
</evidence>
<dbReference type="GO" id="GO:0070292">
    <property type="term" value="P:N-acylphosphatidylethanolamine metabolic process"/>
    <property type="evidence" value="ECO:0007669"/>
    <property type="project" value="TreeGrafter"/>
</dbReference>
<dbReference type="GO" id="GO:0005737">
    <property type="term" value="C:cytoplasm"/>
    <property type="evidence" value="ECO:0007669"/>
    <property type="project" value="TreeGrafter"/>
</dbReference>
<feature type="domain" description="Metallo-beta-lactamase" evidence="2">
    <location>
        <begin position="119"/>
        <end position="370"/>
    </location>
</feature>
<dbReference type="STRING" id="576137.A0A1L7XK13"/>
<keyword evidence="4" id="KW-1185">Reference proteome</keyword>
<accession>A0A1L7XK13</accession>
<dbReference type="GO" id="GO:0070291">
    <property type="term" value="P:N-acylethanolamine metabolic process"/>
    <property type="evidence" value="ECO:0007669"/>
    <property type="project" value="TreeGrafter"/>
</dbReference>
<dbReference type="SUPFAM" id="SSF56281">
    <property type="entry name" value="Metallo-hydrolase/oxidoreductase"/>
    <property type="match status" value="1"/>
</dbReference>
<evidence type="ECO:0000256" key="1">
    <source>
        <dbReference type="PIRSR" id="PIRSR038896-50"/>
    </source>
</evidence>
<dbReference type="GO" id="GO:0008270">
    <property type="term" value="F:zinc ion binding"/>
    <property type="evidence" value="ECO:0007669"/>
    <property type="project" value="InterPro"/>
</dbReference>
<dbReference type="Proteomes" id="UP000184330">
    <property type="component" value="Unassembled WGS sequence"/>
</dbReference>
<evidence type="ECO:0000313" key="4">
    <source>
        <dbReference type="Proteomes" id="UP000184330"/>
    </source>
</evidence>
<gene>
    <name evidence="3" type="ORF">PAC_15244</name>
</gene>